<comment type="caution">
    <text evidence="2">The sequence shown here is derived from an EMBL/GenBank/DDBJ whole genome shotgun (WGS) entry which is preliminary data.</text>
</comment>
<dbReference type="OrthoDB" id="7957365at2"/>
<dbReference type="InterPro" id="IPR058511">
    <property type="entry name" value="DUF8198"/>
</dbReference>
<reference evidence="2 3" key="1">
    <citation type="submission" date="2019-03" db="EMBL/GenBank/DDBJ databases">
        <title>Genomic Encyclopedia of Type Strains, Phase IV (KMG-IV): sequencing the most valuable type-strain genomes for metagenomic binning, comparative biology and taxonomic classification.</title>
        <authorList>
            <person name="Goeker M."/>
        </authorList>
    </citation>
    <scope>NUCLEOTIDE SEQUENCE [LARGE SCALE GENOMIC DNA]</scope>
    <source>
        <strain evidence="2 3">DSM 13605</strain>
    </source>
</reference>
<organism evidence="2 3">
    <name type="scientific">Thermomonas haemolytica</name>
    <dbReference type="NCBI Taxonomy" id="141949"/>
    <lineage>
        <taxon>Bacteria</taxon>
        <taxon>Pseudomonadati</taxon>
        <taxon>Pseudomonadota</taxon>
        <taxon>Gammaproteobacteria</taxon>
        <taxon>Lysobacterales</taxon>
        <taxon>Lysobacteraceae</taxon>
        <taxon>Thermomonas</taxon>
    </lineage>
</organism>
<dbReference type="InterPro" id="IPR058063">
    <property type="entry name" value="FFLEE_fam"/>
</dbReference>
<name>A0A4R3N8F1_9GAMM</name>
<evidence type="ECO:0000313" key="2">
    <source>
        <dbReference type="EMBL" id="TCT23189.1"/>
    </source>
</evidence>
<dbReference type="NCBIfam" id="NF047641">
    <property type="entry name" value="FFLEE_fam"/>
    <property type="match status" value="1"/>
</dbReference>
<accession>A0A4R3N8F1</accession>
<feature type="domain" description="DUF8198" evidence="1">
    <location>
        <begin position="26"/>
        <end position="236"/>
    </location>
</feature>
<dbReference type="Pfam" id="PF26621">
    <property type="entry name" value="DUF8198"/>
    <property type="match status" value="1"/>
</dbReference>
<dbReference type="AlphaFoldDB" id="A0A4R3N8F1"/>
<dbReference type="EMBL" id="SMAP01000006">
    <property type="protein sequence ID" value="TCT23189.1"/>
    <property type="molecule type" value="Genomic_DNA"/>
</dbReference>
<proteinExistence type="predicted"/>
<evidence type="ECO:0000313" key="3">
    <source>
        <dbReference type="Proteomes" id="UP000295414"/>
    </source>
</evidence>
<dbReference type="Proteomes" id="UP000295414">
    <property type="component" value="Unassembled WGS sequence"/>
</dbReference>
<dbReference type="RefSeq" id="WP_114960336.1">
    <property type="nucleotide sequence ID" value="NZ_MSZW01000016.1"/>
</dbReference>
<gene>
    <name evidence="2" type="ORF">EDC34_1069</name>
</gene>
<evidence type="ECO:0000259" key="1">
    <source>
        <dbReference type="Pfam" id="PF26621"/>
    </source>
</evidence>
<keyword evidence="3" id="KW-1185">Reference proteome</keyword>
<sequence length="240" mass="27064">MPSSRSDLQARLQRRLQLHQRLYDPACEPRNLLPWLPRLQRWQAQRLEQSFAAFLRDPAQRPAARFFLTDVYGDRDFRQRDADVARVLPMMQRLLPEPLLQTLADAIALAAISHAFDLRMAQALQTLVPPGRGLDADLYAQAYRRVGHPRLRARQIALIVEVGGGLAAALRMPGVGRLLRLSRLPARAAGLGELQSFLERGFEAFAALGDAQAFLDRIRQSEIRVMQRLFAGDPTPFEPA</sequence>
<protein>
    <recommendedName>
        <fullName evidence="1">DUF8198 domain-containing protein</fullName>
    </recommendedName>
</protein>